<evidence type="ECO:0000256" key="11">
    <source>
        <dbReference type="PIRSR" id="PIRSR603912-52"/>
    </source>
</evidence>
<evidence type="ECO:0000313" key="17">
    <source>
        <dbReference type="Proteomes" id="UP000736164"/>
    </source>
</evidence>
<dbReference type="FunFam" id="1.20.1070.10:FF:000017">
    <property type="entry name" value="lysophosphatidic acid receptor 4"/>
    <property type="match status" value="1"/>
</dbReference>
<reference evidence="16" key="1">
    <citation type="journal article" date="2021" name="Cell">
        <title>Tracing the genetic footprints of vertebrate landing in non-teleost ray-finned fishes.</title>
        <authorList>
            <person name="Bi X."/>
            <person name="Wang K."/>
            <person name="Yang L."/>
            <person name="Pan H."/>
            <person name="Jiang H."/>
            <person name="Wei Q."/>
            <person name="Fang M."/>
            <person name="Yu H."/>
            <person name="Zhu C."/>
            <person name="Cai Y."/>
            <person name="He Y."/>
            <person name="Gan X."/>
            <person name="Zeng H."/>
            <person name="Yu D."/>
            <person name="Zhu Y."/>
            <person name="Jiang H."/>
            <person name="Qiu Q."/>
            <person name="Yang H."/>
            <person name="Zhang Y.E."/>
            <person name="Wang W."/>
            <person name="Zhu M."/>
            <person name="He S."/>
            <person name="Zhang G."/>
        </authorList>
    </citation>
    <scope>NUCLEOTIDE SEQUENCE</scope>
    <source>
        <strain evidence="16">Allg_001</strain>
    </source>
</reference>
<keyword evidence="4 14" id="KW-1133">Transmembrane helix</keyword>
<dbReference type="PROSITE" id="PS00237">
    <property type="entry name" value="G_PROTEIN_RECEP_F1_1"/>
    <property type="match status" value="1"/>
</dbReference>
<sequence length="592" mass="63998">MEQTDRGRHSGPDTDSNLCPSLGDPASRTEVAWLFPNSGYADLCVLLFYVDYTHGTLLIKSLLTLPVTGERAGEIRSEGEKEEAKEGRIGLLALQIVLDCVDLRVADKSAGKTEVLSIETARSQSAAESREAPGSEGQKRAEQGVSRDTAEGQKRASRDRESAPTVAGACSTRSPDRDKTHLARPQGYRLVTTVVTTIDVNQKLLHSCFANEGFKEDPGAMGSTPESSLLRDVMSASGTGAPSEALPTASPAFAAQENGTGECGAVTADFQYVLLPVAYSLVFVLGMAGNAMALLHFIRTRSATQPSNIFLVNLCAIDLLFALTLPLNIAYHARGNDWPFGEALCKVNGSLFFGNLYGTSLFLMLISVDRYIAVVHPLQSLKLRSPKHRILLSCAVWVVLAAVILYLTLKGPLTRPFQSTGKIACMENFSSEAWRGRISTVSILAAVIGFFLPLLVIATCYPLIACKLLGGAPRSVEGAAPGASASGSGRIRKKALRMVLLVLVVFLLCFAPYHLNQLVHTLRRMGVLSGCPLIHFTYRARRVAMALCSLNSCLDPLVYCLASESFRWNWRGCARCFKLGQKPPQRQKNAAI</sequence>
<dbReference type="CDD" id="cd14982">
    <property type="entry name" value="7tmA_purinoceptor-like"/>
    <property type="match status" value="1"/>
</dbReference>
<keyword evidence="6" id="KW-1064">Adaptive immunity</keyword>
<keyword evidence="9 12" id="KW-0675">Receptor</keyword>
<dbReference type="InterPro" id="IPR047160">
    <property type="entry name" value="GP183-like"/>
</dbReference>
<dbReference type="EMBL" id="JAAWVO010017430">
    <property type="protein sequence ID" value="MBN3314808.1"/>
    <property type="molecule type" value="Genomic_DNA"/>
</dbReference>
<dbReference type="Gene3D" id="1.20.1070.10">
    <property type="entry name" value="Rhodopsin 7-helix transmembrane proteins"/>
    <property type="match status" value="1"/>
</dbReference>
<dbReference type="InterPro" id="IPR000276">
    <property type="entry name" value="GPCR_Rhodpsn"/>
</dbReference>
<evidence type="ECO:0000256" key="5">
    <source>
        <dbReference type="ARBA" id="ARBA00023040"/>
    </source>
</evidence>
<comment type="caution">
    <text evidence="16">The sequence shown here is derived from an EMBL/GenBank/DDBJ whole genome shotgun (WGS) entry which is preliminary data.</text>
</comment>
<keyword evidence="10 12" id="KW-0807">Transducer</keyword>
<feature type="non-terminal residue" evidence="16">
    <location>
        <position position="1"/>
    </location>
</feature>
<dbReference type="GO" id="GO:0016020">
    <property type="term" value="C:membrane"/>
    <property type="evidence" value="ECO:0007669"/>
    <property type="project" value="UniProtKB-SubCell"/>
</dbReference>
<evidence type="ECO:0000256" key="10">
    <source>
        <dbReference type="ARBA" id="ARBA00023224"/>
    </source>
</evidence>
<evidence type="ECO:0000259" key="15">
    <source>
        <dbReference type="PROSITE" id="PS50262"/>
    </source>
</evidence>
<dbReference type="Pfam" id="PF00001">
    <property type="entry name" value="7tm_1"/>
    <property type="match status" value="1"/>
</dbReference>
<evidence type="ECO:0000256" key="6">
    <source>
        <dbReference type="ARBA" id="ARBA00023130"/>
    </source>
</evidence>
<dbReference type="AlphaFoldDB" id="A0A8J7T9B0"/>
<dbReference type="SUPFAM" id="SSF81321">
    <property type="entry name" value="Family A G protein-coupled receptor-like"/>
    <property type="match status" value="1"/>
</dbReference>
<evidence type="ECO:0000256" key="3">
    <source>
        <dbReference type="ARBA" id="ARBA00022859"/>
    </source>
</evidence>
<evidence type="ECO:0000313" key="16">
    <source>
        <dbReference type="EMBL" id="MBN3314808.1"/>
    </source>
</evidence>
<feature type="transmembrane region" description="Helical" evidence="14">
    <location>
        <begin position="277"/>
        <end position="298"/>
    </location>
</feature>
<feature type="transmembrane region" description="Helical" evidence="14">
    <location>
        <begin position="495"/>
        <end position="515"/>
    </location>
</feature>
<dbReference type="Proteomes" id="UP000736164">
    <property type="component" value="Unassembled WGS sequence"/>
</dbReference>
<keyword evidence="7 14" id="KW-0472">Membrane</keyword>
<dbReference type="PROSITE" id="PS50262">
    <property type="entry name" value="G_PROTEIN_RECEP_F1_2"/>
    <property type="match status" value="1"/>
</dbReference>
<dbReference type="PRINTS" id="PR01428">
    <property type="entry name" value="PROTEASEAR"/>
</dbReference>
<evidence type="ECO:0000256" key="1">
    <source>
        <dbReference type="ARBA" id="ARBA00004141"/>
    </source>
</evidence>
<feature type="transmembrane region" description="Helical" evidence="14">
    <location>
        <begin position="390"/>
        <end position="409"/>
    </location>
</feature>
<dbReference type="InterPro" id="IPR003912">
    <property type="entry name" value="Protea_act_rcpt"/>
</dbReference>
<name>A0A8J7T9B0_ATRSP</name>
<feature type="domain" description="G-protein coupled receptors family 1 profile" evidence="15">
    <location>
        <begin position="289"/>
        <end position="559"/>
    </location>
</feature>
<evidence type="ECO:0000256" key="4">
    <source>
        <dbReference type="ARBA" id="ARBA00022989"/>
    </source>
</evidence>
<evidence type="ECO:0000256" key="13">
    <source>
        <dbReference type="SAM" id="MobiDB-lite"/>
    </source>
</evidence>
<keyword evidence="8 11" id="KW-1015">Disulfide bond</keyword>
<feature type="compositionally biased region" description="Basic and acidic residues" evidence="13">
    <location>
        <begin position="128"/>
        <end position="142"/>
    </location>
</feature>
<feature type="region of interest" description="Disordered" evidence="13">
    <location>
        <begin position="1"/>
        <end position="22"/>
    </location>
</feature>
<feature type="compositionally biased region" description="Basic and acidic residues" evidence="13">
    <location>
        <begin position="148"/>
        <end position="162"/>
    </location>
</feature>
<feature type="non-terminal residue" evidence="16">
    <location>
        <position position="592"/>
    </location>
</feature>
<keyword evidence="3" id="KW-0391">Immunity</keyword>
<dbReference type="GO" id="GO:0002250">
    <property type="term" value="P:adaptive immune response"/>
    <property type="evidence" value="ECO:0007669"/>
    <property type="project" value="UniProtKB-KW"/>
</dbReference>
<evidence type="ECO:0000256" key="8">
    <source>
        <dbReference type="ARBA" id="ARBA00023157"/>
    </source>
</evidence>
<dbReference type="GO" id="GO:0008142">
    <property type="term" value="F:oxysterol binding"/>
    <property type="evidence" value="ECO:0007669"/>
    <property type="project" value="InterPro"/>
</dbReference>
<evidence type="ECO:0000256" key="2">
    <source>
        <dbReference type="ARBA" id="ARBA00022692"/>
    </source>
</evidence>
<evidence type="ECO:0000256" key="12">
    <source>
        <dbReference type="RuleBase" id="RU000688"/>
    </source>
</evidence>
<comment type="subcellular location">
    <subcellularLocation>
        <location evidence="1">Membrane</location>
        <topology evidence="1">Multi-pass membrane protein</topology>
    </subcellularLocation>
</comment>
<evidence type="ECO:0000256" key="9">
    <source>
        <dbReference type="ARBA" id="ARBA00023170"/>
    </source>
</evidence>
<dbReference type="PRINTS" id="PR00237">
    <property type="entry name" value="GPCRRHODOPSN"/>
</dbReference>
<dbReference type="PANTHER" id="PTHR24237:SF37">
    <property type="entry name" value="COAGULATION FACTOR II (THROMBIN) RECEPTOR-LIKE 2-RELATED"/>
    <property type="match status" value="1"/>
</dbReference>
<protein>
    <submittedName>
        <fullName evidence="16">GPR17 protein</fullName>
    </submittedName>
</protein>
<feature type="compositionally biased region" description="Basic and acidic residues" evidence="13">
    <location>
        <begin position="1"/>
        <end position="12"/>
    </location>
</feature>
<comment type="similarity">
    <text evidence="12">Belongs to the G-protein coupled receptor 1 family.</text>
</comment>
<dbReference type="GO" id="GO:0007596">
    <property type="term" value="P:blood coagulation"/>
    <property type="evidence" value="ECO:0007669"/>
    <property type="project" value="InterPro"/>
</dbReference>
<dbReference type="GO" id="GO:0015057">
    <property type="term" value="F:thrombin-activated receptor activity"/>
    <property type="evidence" value="ECO:0007669"/>
    <property type="project" value="InterPro"/>
</dbReference>
<feature type="region of interest" description="Disordered" evidence="13">
    <location>
        <begin position="116"/>
        <end position="184"/>
    </location>
</feature>
<organism evidence="16 17">
    <name type="scientific">Atractosteus spatula</name>
    <name type="common">Alligator gar</name>
    <name type="synonym">Lepisosteus spatula</name>
    <dbReference type="NCBI Taxonomy" id="7917"/>
    <lineage>
        <taxon>Eukaryota</taxon>
        <taxon>Metazoa</taxon>
        <taxon>Chordata</taxon>
        <taxon>Craniata</taxon>
        <taxon>Vertebrata</taxon>
        <taxon>Euteleostomi</taxon>
        <taxon>Actinopterygii</taxon>
        <taxon>Neopterygii</taxon>
        <taxon>Holostei</taxon>
        <taxon>Semionotiformes</taxon>
        <taxon>Lepisosteidae</taxon>
        <taxon>Atractosteus</taxon>
    </lineage>
</organism>
<feature type="disulfide bond" evidence="11">
    <location>
        <begin position="345"/>
        <end position="425"/>
    </location>
</feature>
<evidence type="ECO:0000256" key="7">
    <source>
        <dbReference type="ARBA" id="ARBA00023136"/>
    </source>
</evidence>
<evidence type="ECO:0000256" key="14">
    <source>
        <dbReference type="SAM" id="Phobius"/>
    </source>
</evidence>
<feature type="transmembrane region" description="Helical" evidence="14">
    <location>
        <begin position="441"/>
        <end position="464"/>
    </location>
</feature>
<proteinExistence type="inferred from homology"/>
<feature type="transmembrane region" description="Helical" evidence="14">
    <location>
        <begin position="351"/>
        <end position="369"/>
    </location>
</feature>
<keyword evidence="2 12" id="KW-0812">Transmembrane</keyword>
<dbReference type="PANTHER" id="PTHR24237">
    <property type="entry name" value="G-PROTEIN COUPLED RECEPTOR"/>
    <property type="match status" value="1"/>
</dbReference>
<feature type="transmembrane region" description="Helical" evidence="14">
    <location>
        <begin position="310"/>
        <end position="331"/>
    </location>
</feature>
<accession>A0A8J7T9B0</accession>
<gene>
    <name evidence="16" type="primary">Gpr17_2</name>
    <name evidence="16" type="ORF">GTO95_0005995</name>
</gene>
<keyword evidence="5 12" id="KW-0297">G-protein coupled receptor</keyword>
<keyword evidence="17" id="KW-1185">Reference proteome</keyword>
<dbReference type="InterPro" id="IPR017452">
    <property type="entry name" value="GPCR_Rhodpsn_7TM"/>
</dbReference>